<name>A0A368X8E9_MARNT</name>
<comment type="caution">
    <text evidence="1">The sequence shown here is derived from an EMBL/GenBank/DDBJ whole genome shotgun (WGS) entry which is preliminary data.</text>
</comment>
<sequence length="361" mass="40931">MTQTPELDEEELQITEMEAIGEEAARTLSAKGHKQMELFASATSDRTTNAIHLYDAAPKYTYDQKEFDVSESAFEQKSMTLGGERYEVEIQAARIQRADGREVLVKPGAMEECIEDSLRKLATSGNGVFINGEAGVRFSLYELKMDLEAHGHTYSYAQLREGLFVMRRAGLKISDPRTGEEWEEGFLGRLAVGGRKTSDKGPIYEQWYASFHKLVTKSILNYTYRQMDYPLLMSIPGQLAKYLYKRMCMVYTQAALNEPYQPTLVQILTESGRGFGKELKNDIKAVTRAFDQLKSVGVILAAQETKRIKNGKKVVNIHYDLFPSKKFVQQTIEANRKSKEIKGIAGRERVKELRDSISTEE</sequence>
<reference evidence="1 2" key="1">
    <citation type="submission" date="2018-07" db="EMBL/GenBank/DDBJ databases">
        <title>Freshwater and sediment microbial communities from various areas in North America, analyzing microbe dynamics in response to fracking.</title>
        <authorList>
            <person name="Lamendella R."/>
        </authorList>
    </citation>
    <scope>NUCLEOTIDE SEQUENCE [LARGE SCALE GENOMIC DNA]</scope>
    <source>
        <strain evidence="1 2">105B</strain>
    </source>
</reference>
<dbReference type="Proteomes" id="UP000253647">
    <property type="component" value="Unassembled WGS sequence"/>
</dbReference>
<evidence type="ECO:0000313" key="2">
    <source>
        <dbReference type="Proteomes" id="UP000253647"/>
    </source>
</evidence>
<organism evidence="1 2">
    <name type="scientific">Marinobacter nauticus</name>
    <name type="common">Marinobacter hydrocarbonoclasticus</name>
    <name type="synonym">Marinobacter aquaeolei</name>
    <dbReference type="NCBI Taxonomy" id="2743"/>
    <lineage>
        <taxon>Bacteria</taxon>
        <taxon>Pseudomonadati</taxon>
        <taxon>Pseudomonadota</taxon>
        <taxon>Gammaproteobacteria</taxon>
        <taxon>Pseudomonadales</taxon>
        <taxon>Marinobacteraceae</taxon>
        <taxon>Marinobacter</taxon>
    </lineage>
</organism>
<dbReference type="RefSeq" id="WP_114435306.1">
    <property type="nucleotide sequence ID" value="NZ_QPJI01000019.1"/>
</dbReference>
<gene>
    <name evidence="1" type="ORF">DET61_11935</name>
</gene>
<evidence type="ECO:0008006" key="3">
    <source>
        <dbReference type="Google" id="ProtNLM"/>
    </source>
</evidence>
<accession>A0A368X8E9</accession>
<evidence type="ECO:0000313" key="1">
    <source>
        <dbReference type="EMBL" id="RCW63268.1"/>
    </source>
</evidence>
<proteinExistence type="predicted"/>
<dbReference type="AlphaFoldDB" id="A0A368X8E9"/>
<protein>
    <recommendedName>
        <fullName evidence="3">Replication protein</fullName>
    </recommendedName>
</protein>
<dbReference type="EMBL" id="QPJI01000019">
    <property type="protein sequence ID" value="RCW63268.1"/>
    <property type="molecule type" value="Genomic_DNA"/>
</dbReference>